<sequence>MTKSNGEEPKMGGRMERFQQGVRKRTLLAKKKVQNITKEDVKSYLFRNAFVLLTVTAVIVGTILGFTLRPYKMSYREVKYFSFPGELLMRMLQMLVLPLIISSLVTGMAALDSKASGKMGMRAVVYYMTTTIIAVVIGIIIVIIIHPGKGTKENMHREGKIVQVTAADAFLDLIRNMFPPNLVEACFKQFKTNYEKRSFKVTVQSNETLIGAVINNVSEAMETLTRITEELVPVPGSVNGVNALGLVVFSMCFGFVIGNMKEQGQALREFFDSLNEAIMRLVAVIMWYAPVGILFLIAGKIVEMEDMGVIGGQLAMYTVTVIVGLLIHAVIVLPLLYFLVTRKNPWVFIGGLLQALVTALGTSSSSATLPITFKCLEENNGVDKRVTRFVLPVGATINMDGTALYEALAAIFIAQVNNFELNFGQIITIRDRLRTTTNVLGDSLGAGIVEHLSRHELKNRDVEMGNSVIEENEMKKPYQLIAQDNETEKPIDSETKM</sequence>
<comment type="subcellular location">
    <subcellularLocation>
        <location evidence="1">Cell membrane</location>
        <topology evidence="1">Multi-pass membrane protein</topology>
    </subcellularLocation>
    <subcellularLocation>
        <location evidence="17">Membrane</location>
        <topology evidence="17">Multi-pass membrane protein</topology>
    </subcellularLocation>
</comment>
<dbReference type="AlphaFoldDB" id="A0A8C8YTA6"/>
<dbReference type="Proteomes" id="UP000694414">
    <property type="component" value="Unplaced"/>
</dbReference>
<feature type="transmembrane region" description="Helical" evidence="17">
    <location>
        <begin position="123"/>
        <end position="145"/>
    </location>
</feature>
<evidence type="ECO:0000256" key="11">
    <source>
        <dbReference type="ARBA" id="ARBA00023053"/>
    </source>
</evidence>
<dbReference type="Pfam" id="PF00375">
    <property type="entry name" value="SDF"/>
    <property type="match status" value="1"/>
</dbReference>
<dbReference type="GO" id="GO:0046872">
    <property type="term" value="F:metal ion binding"/>
    <property type="evidence" value="ECO:0007669"/>
    <property type="project" value="UniProtKB-KW"/>
</dbReference>
<keyword evidence="12 17" id="KW-0472">Membrane</keyword>
<evidence type="ECO:0000256" key="6">
    <source>
        <dbReference type="ARBA" id="ARBA00022723"/>
    </source>
</evidence>
<evidence type="ECO:0000256" key="17">
    <source>
        <dbReference type="RuleBase" id="RU361216"/>
    </source>
</evidence>
<evidence type="ECO:0000256" key="14">
    <source>
        <dbReference type="ARBA" id="ARBA00047601"/>
    </source>
</evidence>
<reference evidence="18" key="1">
    <citation type="submission" date="2025-08" db="UniProtKB">
        <authorList>
            <consortium name="Ensembl"/>
        </authorList>
    </citation>
    <scope>IDENTIFICATION</scope>
</reference>
<dbReference type="GeneTree" id="ENSGT00940000155464"/>
<keyword evidence="9" id="KW-0029">Amino-acid transport</keyword>
<keyword evidence="8" id="KW-0630">Potassium</keyword>
<comment type="catalytic activity">
    <reaction evidence="14">
        <text>K(+)(in) + L-glutamate(out) + 3 Na(+)(out) + H(+)(out) = K(+)(out) + L-glutamate(in) + 3 Na(+)(in) + H(+)(in)</text>
        <dbReference type="Rhea" id="RHEA:70699"/>
        <dbReference type="ChEBI" id="CHEBI:15378"/>
        <dbReference type="ChEBI" id="CHEBI:29101"/>
        <dbReference type="ChEBI" id="CHEBI:29103"/>
        <dbReference type="ChEBI" id="CHEBI:29985"/>
    </reaction>
</comment>
<comment type="similarity">
    <text evidence="17">Belongs to the dicarboxylate/amino acid:cation symporter (DAACS) (TC 2.A.23) family.</text>
</comment>
<dbReference type="PROSITE" id="PS00714">
    <property type="entry name" value="NA_DICARBOXYL_SYMP_2"/>
    <property type="match status" value="1"/>
</dbReference>
<dbReference type="SUPFAM" id="SSF118215">
    <property type="entry name" value="Proton glutamate symport protein"/>
    <property type="match status" value="1"/>
</dbReference>
<keyword evidence="5 17" id="KW-0812">Transmembrane</keyword>
<dbReference type="Ensembl" id="ENSPSMT00000006247.1">
    <property type="protein sequence ID" value="ENSPSMP00000005222.1"/>
    <property type="gene ID" value="ENSPSMG00000003924.1"/>
</dbReference>
<keyword evidence="10 17" id="KW-1133">Transmembrane helix</keyword>
<evidence type="ECO:0000256" key="10">
    <source>
        <dbReference type="ARBA" id="ARBA00022989"/>
    </source>
</evidence>
<keyword evidence="13" id="KW-0325">Glycoprotein</keyword>
<feature type="transmembrane region" description="Helical" evidence="17">
    <location>
        <begin position="314"/>
        <end position="339"/>
    </location>
</feature>
<dbReference type="InterPro" id="IPR036458">
    <property type="entry name" value="Na:dicarbo_symporter_sf"/>
</dbReference>
<dbReference type="GO" id="GO:0140009">
    <property type="term" value="P:L-aspartate import across plasma membrane"/>
    <property type="evidence" value="ECO:0007669"/>
    <property type="project" value="TreeGrafter"/>
</dbReference>
<evidence type="ECO:0000256" key="5">
    <source>
        <dbReference type="ARBA" id="ARBA00022692"/>
    </source>
</evidence>
<feature type="transmembrane region" description="Helical" evidence="17">
    <location>
        <begin position="241"/>
        <end position="260"/>
    </location>
</feature>
<dbReference type="PANTHER" id="PTHR11958:SF24">
    <property type="entry name" value="EXCITATORY AMINO ACID TRANSPORTER 1"/>
    <property type="match status" value="1"/>
</dbReference>
<proteinExistence type="inferred from homology"/>
<dbReference type="PANTHER" id="PTHR11958">
    <property type="entry name" value="SODIUM/DICARBOXYLATE SYMPORTER-RELATED"/>
    <property type="match status" value="1"/>
</dbReference>
<evidence type="ECO:0000256" key="12">
    <source>
        <dbReference type="ARBA" id="ARBA00023136"/>
    </source>
</evidence>
<evidence type="ECO:0000256" key="1">
    <source>
        <dbReference type="ARBA" id="ARBA00004651"/>
    </source>
</evidence>
<dbReference type="GO" id="GO:0015501">
    <property type="term" value="F:glutamate:sodium symporter activity"/>
    <property type="evidence" value="ECO:0007669"/>
    <property type="project" value="TreeGrafter"/>
</dbReference>
<comment type="subunit">
    <text evidence="2">Homotrimer.</text>
</comment>
<protein>
    <recommendedName>
        <fullName evidence="17">Amino acid transporter</fullName>
    </recommendedName>
</protein>
<feature type="transmembrane region" description="Helical" evidence="17">
    <location>
        <begin position="281"/>
        <end position="302"/>
    </location>
</feature>
<evidence type="ECO:0000256" key="3">
    <source>
        <dbReference type="ARBA" id="ARBA00022448"/>
    </source>
</evidence>
<name>A0A8C8YTA6_PROSS</name>
<evidence type="ECO:0000256" key="13">
    <source>
        <dbReference type="ARBA" id="ARBA00023180"/>
    </source>
</evidence>
<dbReference type="GO" id="GO:0015175">
    <property type="term" value="F:neutral L-amino acid transmembrane transporter activity"/>
    <property type="evidence" value="ECO:0007669"/>
    <property type="project" value="TreeGrafter"/>
</dbReference>
<reference evidence="18" key="2">
    <citation type="submission" date="2025-09" db="UniProtKB">
        <authorList>
            <consortium name="Ensembl"/>
        </authorList>
    </citation>
    <scope>IDENTIFICATION</scope>
</reference>
<keyword evidence="7 17" id="KW-0769">Symport</keyword>
<dbReference type="GO" id="GO:0070779">
    <property type="term" value="P:D-aspartate import across plasma membrane"/>
    <property type="evidence" value="ECO:0007669"/>
    <property type="project" value="TreeGrafter"/>
</dbReference>
<evidence type="ECO:0000256" key="8">
    <source>
        <dbReference type="ARBA" id="ARBA00022958"/>
    </source>
</evidence>
<keyword evidence="11" id="KW-0915">Sodium</keyword>
<dbReference type="InterPro" id="IPR018107">
    <property type="entry name" value="Na-dicarboxylate_symporter_CS"/>
</dbReference>
<keyword evidence="19" id="KW-1185">Reference proteome</keyword>
<dbReference type="PRINTS" id="PR00173">
    <property type="entry name" value="EDTRNSPORT"/>
</dbReference>
<feature type="transmembrane region" description="Helical" evidence="17">
    <location>
        <begin position="346"/>
        <end position="365"/>
    </location>
</feature>
<feature type="transmembrane region" description="Helical" evidence="17">
    <location>
        <begin position="91"/>
        <end position="111"/>
    </location>
</feature>
<evidence type="ECO:0000256" key="9">
    <source>
        <dbReference type="ARBA" id="ARBA00022970"/>
    </source>
</evidence>
<evidence type="ECO:0000256" key="15">
    <source>
        <dbReference type="ARBA" id="ARBA00048715"/>
    </source>
</evidence>
<gene>
    <name evidence="18" type="primary">SLC1A3</name>
</gene>
<dbReference type="Gene3D" id="1.10.3860.10">
    <property type="entry name" value="Sodium:dicarboxylate symporter"/>
    <property type="match status" value="2"/>
</dbReference>
<keyword evidence="6" id="KW-0479">Metal-binding</keyword>
<dbReference type="PROSITE" id="PS00713">
    <property type="entry name" value="NA_DICARBOXYL_SYMP_1"/>
    <property type="match status" value="1"/>
</dbReference>
<feature type="transmembrane region" description="Helical" evidence="17">
    <location>
        <begin position="49"/>
        <end position="71"/>
    </location>
</feature>
<evidence type="ECO:0000256" key="4">
    <source>
        <dbReference type="ARBA" id="ARBA00022475"/>
    </source>
</evidence>
<organism evidence="18 19">
    <name type="scientific">Prolemur simus</name>
    <name type="common">Greater bamboo lemur</name>
    <name type="synonym">Hapalemur simus</name>
    <dbReference type="NCBI Taxonomy" id="1328070"/>
    <lineage>
        <taxon>Eukaryota</taxon>
        <taxon>Metazoa</taxon>
        <taxon>Chordata</taxon>
        <taxon>Craniata</taxon>
        <taxon>Vertebrata</taxon>
        <taxon>Euteleostomi</taxon>
        <taxon>Mammalia</taxon>
        <taxon>Eutheria</taxon>
        <taxon>Euarchontoglires</taxon>
        <taxon>Primates</taxon>
        <taxon>Strepsirrhini</taxon>
        <taxon>Lemuriformes</taxon>
        <taxon>Lemuridae</taxon>
        <taxon>Prolemur</taxon>
    </lineage>
</organism>
<dbReference type="InterPro" id="IPR001991">
    <property type="entry name" value="Na-dicarboxylate_symporter"/>
</dbReference>
<accession>A0A8C8YTA6</accession>
<dbReference type="GO" id="GO:0005886">
    <property type="term" value="C:plasma membrane"/>
    <property type="evidence" value="ECO:0007669"/>
    <property type="project" value="UniProtKB-SubCell"/>
</dbReference>
<evidence type="ECO:0000256" key="7">
    <source>
        <dbReference type="ARBA" id="ARBA00022847"/>
    </source>
</evidence>
<keyword evidence="3 17" id="KW-0813">Transport</keyword>
<keyword evidence="4" id="KW-1003">Cell membrane</keyword>
<dbReference type="GO" id="GO:0098712">
    <property type="term" value="P:L-glutamate import across plasma membrane"/>
    <property type="evidence" value="ECO:0007669"/>
    <property type="project" value="TreeGrafter"/>
</dbReference>
<evidence type="ECO:0000313" key="19">
    <source>
        <dbReference type="Proteomes" id="UP000694414"/>
    </source>
</evidence>
<comment type="catalytic activity">
    <reaction evidence="15">
        <text>K(+)(in) + L-aspartate(out) + 3 Na(+)(out) + H(+)(out) = K(+)(out) + L-aspartate(in) + 3 Na(+)(in) + H(+)(in)</text>
        <dbReference type="Rhea" id="RHEA:70851"/>
        <dbReference type="ChEBI" id="CHEBI:15378"/>
        <dbReference type="ChEBI" id="CHEBI:29101"/>
        <dbReference type="ChEBI" id="CHEBI:29103"/>
        <dbReference type="ChEBI" id="CHEBI:29991"/>
    </reaction>
</comment>
<evidence type="ECO:0000256" key="16">
    <source>
        <dbReference type="ARBA" id="ARBA00049118"/>
    </source>
</evidence>
<dbReference type="InterPro" id="IPR050746">
    <property type="entry name" value="DAACS"/>
</dbReference>
<evidence type="ECO:0000256" key="2">
    <source>
        <dbReference type="ARBA" id="ARBA00011233"/>
    </source>
</evidence>
<comment type="catalytic activity">
    <reaction evidence="16">
        <text>D-aspartate(out) + K(+)(in) + 3 Na(+)(out) + H(+)(out) = D-aspartate(in) + K(+)(out) + 3 Na(+)(in) + H(+)(in)</text>
        <dbReference type="Rhea" id="RHEA:71379"/>
        <dbReference type="ChEBI" id="CHEBI:15378"/>
        <dbReference type="ChEBI" id="CHEBI:29101"/>
        <dbReference type="ChEBI" id="CHEBI:29103"/>
        <dbReference type="ChEBI" id="CHEBI:29990"/>
    </reaction>
</comment>
<dbReference type="GO" id="GO:0005313">
    <property type="term" value="F:L-glutamate transmembrane transporter activity"/>
    <property type="evidence" value="ECO:0007669"/>
    <property type="project" value="TreeGrafter"/>
</dbReference>
<evidence type="ECO:0000313" key="18">
    <source>
        <dbReference type="Ensembl" id="ENSPSMP00000005222.1"/>
    </source>
</evidence>